<dbReference type="Proteomes" id="UP000011680">
    <property type="component" value="Unassembled WGS sequence"/>
</dbReference>
<feature type="transmembrane region" description="Helical" evidence="5">
    <location>
        <begin position="61"/>
        <end position="86"/>
    </location>
</feature>
<dbReference type="InterPro" id="IPR019109">
    <property type="entry name" value="MamF_MmsF"/>
</dbReference>
<evidence type="ECO:0000313" key="6">
    <source>
        <dbReference type="EMBL" id="EMA48403.1"/>
    </source>
</evidence>
<evidence type="ECO:0000256" key="3">
    <source>
        <dbReference type="ARBA" id="ARBA00022989"/>
    </source>
</evidence>
<dbReference type="Pfam" id="PF09685">
    <property type="entry name" value="MamF_MmsF"/>
    <property type="match status" value="1"/>
</dbReference>
<dbReference type="eggNOG" id="arCOG06382">
    <property type="taxonomic scope" value="Archaea"/>
</dbReference>
<keyword evidence="3 5" id="KW-1133">Transmembrane helix</keyword>
<comment type="caution">
    <text evidence="6">The sequence shown here is derived from an EMBL/GenBank/DDBJ whole genome shotgun (WGS) entry which is preliminary data.</text>
</comment>
<feature type="transmembrane region" description="Helical" evidence="5">
    <location>
        <begin position="34"/>
        <end position="55"/>
    </location>
</feature>
<feature type="transmembrane region" description="Helical" evidence="5">
    <location>
        <begin position="6"/>
        <end position="22"/>
    </location>
</feature>
<gene>
    <name evidence="6" type="ORF">C451_20487</name>
</gene>
<evidence type="ECO:0000256" key="5">
    <source>
        <dbReference type="SAM" id="Phobius"/>
    </source>
</evidence>
<evidence type="ECO:0000313" key="7">
    <source>
        <dbReference type="Proteomes" id="UP000011680"/>
    </source>
</evidence>
<proteinExistence type="predicted"/>
<keyword evidence="7" id="KW-1185">Reference proteome</keyword>
<organism evidence="6 7">
    <name type="scientific">Halococcus thailandensis JCM 13552</name>
    <dbReference type="NCBI Taxonomy" id="1227457"/>
    <lineage>
        <taxon>Archaea</taxon>
        <taxon>Methanobacteriati</taxon>
        <taxon>Methanobacteriota</taxon>
        <taxon>Stenosarchaea group</taxon>
        <taxon>Halobacteria</taxon>
        <taxon>Halobacteriales</taxon>
        <taxon>Halococcaceae</taxon>
        <taxon>Halococcus</taxon>
    </lineage>
</organism>
<evidence type="ECO:0000256" key="4">
    <source>
        <dbReference type="ARBA" id="ARBA00023136"/>
    </source>
</evidence>
<reference evidence="6 7" key="1">
    <citation type="journal article" date="2014" name="PLoS Genet.">
        <title>Phylogenetically driven sequencing of extremely halophilic archaea reveals strategies for static and dynamic osmo-response.</title>
        <authorList>
            <person name="Becker E.A."/>
            <person name="Seitzer P.M."/>
            <person name="Tritt A."/>
            <person name="Larsen D."/>
            <person name="Krusor M."/>
            <person name="Yao A.I."/>
            <person name="Wu D."/>
            <person name="Madern D."/>
            <person name="Eisen J.A."/>
            <person name="Darling A.E."/>
            <person name="Facciotti M.T."/>
        </authorList>
    </citation>
    <scope>NUCLEOTIDE SEQUENCE [LARGE SCALE GENOMIC DNA]</scope>
    <source>
        <strain evidence="6 7">JCM 13552</strain>
    </source>
</reference>
<comment type="subcellular location">
    <subcellularLocation>
        <location evidence="1">Membrane</location>
        <topology evidence="1">Multi-pass membrane protein</topology>
    </subcellularLocation>
</comment>
<protein>
    <recommendedName>
        <fullName evidence="8">DUF4870 domain-containing protein</fullName>
    </recommendedName>
</protein>
<dbReference type="EMBL" id="AOMF01000193">
    <property type="protein sequence ID" value="EMA48403.1"/>
    <property type="molecule type" value="Genomic_DNA"/>
</dbReference>
<dbReference type="AlphaFoldDB" id="M0MSS3"/>
<name>M0MSS3_9EURY</name>
<sequence>MLVHLIGLPFGILGVGLVYLVADADFTESNARNALNWWVFVFGAGIAIIVMAFVLGAVIDIFVILAALLAIVLGFLGLGFSIWATVKAAGGEAWKYPLAPSLF</sequence>
<evidence type="ECO:0000256" key="1">
    <source>
        <dbReference type="ARBA" id="ARBA00004141"/>
    </source>
</evidence>
<keyword evidence="4 5" id="KW-0472">Membrane</keyword>
<evidence type="ECO:0000256" key="2">
    <source>
        <dbReference type="ARBA" id="ARBA00022692"/>
    </source>
</evidence>
<accession>M0MSS3</accession>
<evidence type="ECO:0008006" key="8">
    <source>
        <dbReference type="Google" id="ProtNLM"/>
    </source>
</evidence>
<keyword evidence="2 5" id="KW-0812">Transmembrane</keyword>